<dbReference type="Pfam" id="PF07983">
    <property type="entry name" value="X8"/>
    <property type="match status" value="1"/>
</dbReference>
<evidence type="ECO:0000313" key="7">
    <source>
        <dbReference type="Proteomes" id="UP001372338"/>
    </source>
</evidence>
<dbReference type="GO" id="GO:0009506">
    <property type="term" value="C:plasmodesma"/>
    <property type="evidence" value="ECO:0007669"/>
    <property type="project" value="UniProtKB-ARBA"/>
</dbReference>
<evidence type="ECO:0000256" key="4">
    <source>
        <dbReference type="SAM" id="SignalP"/>
    </source>
</evidence>
<keyword evidence="2" id="KW-0449">Lipoprotein</keyword>
<dbReference type="GO" id="GO:0005886">
    <property type="term" value="C:plasma membrane"/>
    <property type="evidence" value="ECO:0007669"/>
    <property type="project" value="UniProtKB-SubCell"/>
</dbReference>
<proteinExistence type="predicted"/>
<dbReference type="PANTHER" id="PTHR31044:SF57">
    <property type="entry name" value="CARBOHYDRATE-BINDING X8 DOMAIN SUPERFAMILY PROTEIN"/>
    <property type="match status" value="1"/>
</dbReference>
<dbReference type="SMART" id="SM00768">
    <property type="entry name" value="X8"/>
    <property type="match status" value="1"/>
</dbReference>
<dbReference type="AlphaFoldDB" id="A0AAN9HSS8"/>
<dbReference type="Proteomes" id="UP001372338">
    <property type="component" value="Unassembled WGS sequence"/>
</dbReference>
<comment type="caution">
    <text evidence="6">The sequence shown here is derived from an EMBL/GenBank/DDBJ whole genome shotgun (WGS) entry which is preliminary data.</text>
</comment>
<keyword evidence="2" id="KW-0325">Glycoprotein</keyword>
<dbReference type="InterPro" id="IPR012946">
    <property type="entry name" value="X8"/>
</dbReference>
<reference evidence="6 7" key="1">
    <citation type="submission" date="2024-01" db="EMBL/GenBank/DDBJ databases">
        <title>The genomes of 5 underutilized Papilionoideae crops provide insights into root nodulation and disease resistanc.</title>
        <authorList>
            <person name="Yuan L."/>
        </authorList>
    </citation>
    <scope>NUCLEOTIDE SEQUENCE [LARGE SCALE GENOMIC DNA]</scope>
    <source>
        <strain evidence="6">ZHUSHIDOU_FW_LH</strain>
        <tissue evidence="6">Leaf</tissue>
    </source>
</reference>
<feature type="signal peptide" evidence="4">
    <location>
        <begin position="1"/>
        <end position="24"/>
    </location>
</feature>
<keyword evidence="2" id="KW-0472">Membrane</keyword>
<sequence>MLLSHKVLTLATSLVLLMLTISDGNPIVVGGQKTWCIAKPSSDEATLQGNIDYSCAQVNVDCGKIKNGGPCYEPNSRMNHAAVAMNLYYQSVGGNQTAGDCDFKGSGLVVVTNPSYGSCIYA</sequence>
<dbReference type="EMBL" id="JAYWIO010000008">
    <property type="protein sequence ID" value="KAK7244053.1"/>
    <property type="molecule type" value="Genomic_DNA"/>
</dbReference>
<keyword evidence="2" id="KW-0336">GPI-anchor</keyword>
<keyword evidence="3 4" id="KW-0732">Signal</keyword>
<keyword evidence="7" id="KW-1185">Reference proteome</keyword>
<feature type="chain" id="PRO_5042861738" description="X8 domain-containing protein" evidence="4">
    <location>
        <begin position="25"/>
        <end position="122"/>
    </location>
</feature>
<name>A0AAN9HSS8_CROPI</name>
<protein>
    <recommendedName>
        <fullName evidence="5">X8 domain-containing protein</fullName>
    </recommendedName>
</protein>
<dbReference type="GO" id="GO:0098552">
    <property type="term" value="C:side of membrane"/>
    <property type="evidence" value="ECO:0007669"/>
    <property type="project" value="UniProtKB-KW"/>
</dbReference>
<dbReference type="Gene3D" id="1.20.58.1040">
    <property type="match status" value="1"/>
</dbReference>
<evidence type="ECO:0000256" key="2">
    <source>
        <dbReference type="ARBA" id="ARBA00022622"/>
    </source>
</evidence>
<comment type="subcellular location">
    <subcellularLocation>
        <location evidence="1">Cell membrane</location>
        <topology evidence="1">Lipid-anchor</topology>
        <topology evidence="1">GPI-anchor</topology>
    </subcellularLocation>
</comment>
<organism evidence="6 7">
    <name type="scientific">Crotalaria pallida</name>
    <name type="common">Smooth rattlebox</name>
    <name type="synonym">Crotalaria striata</name>
    <dbReference type="NCBI Taxonomy" id="3830"/>
    <lineage>
        <taxon>Eukaryota</taxon>
        <taxon>Viridiplantae</taxon>
        <taxon>Streptophyta</taxon>
        <taxon>Embryophyta</taxon>
        <taxon>Tracheophyta</taxon>
        <taxon>Spermatophyta</taxon>
        <taxon>Magnoliopsida</taxon>
        <taxon>eudicotyledons</taxon>
        <taxon>Gunneridae</taxon>
        <taxon>Pentapetalae</taxon>
        <taxon>rosids</taxon>
        <taxon>fabids</taxon>
        <taxon>Fabales</taxon>
        <taxon>Fabaceae</taxon>
        <taxon>Papilionoideae</taxon>
        <taxon>50 kb inversion clade</taxon>
        <taxon>genistoids sensu lato</taxon>
        <taxon>core genistoids</taxon>
        <taxon>Crotalarieae</taxon>
        <taxon>Crotalaria</taxon>
    </lineage>
</organism>
<evidence type="ECO:0000256" key="1">
    <source>
        <dbReference type="ARBA" id="ARBA00004609"/>
    </source>
</evidence>
<evidence type="ECO:0000259" key="5">
    <source>
        <dbReference type="SMART" id="SM00768"/>
    </source>
</evidence>
<feature type="domain" description="X8" evidence="5">
    <location>
        <begin position="34"/>
        <end position="121"/>
    </location>
</feature>
<dbReference type="PANTHER" id="PTHR31044">
    <property type="entry name" value="BETA-1,3 GLUCANASE"/>
    <property type="match status" value="1"/>
</dbReference>
<evidence type="ECO:0000256" key="3">
    <source>
        <dbReference type="ARBA" id="ARBA00022729"/>
    </source>
</evidence>
<gene>
    <name evidence="6" type="ORF">RIF29_38871</name>
</gene>
<evidence type="ECO:0000313" key="6">
    <source>
        <dbReference type="EMBL" id="KAK7244053.1"/>
    </source>
</evidence>
<dbReference type="InterPro" id="IPR044788">
    <property type="entry name" value="X8_dom_prot"/>
</dbReference>
<accession>A0AAN9HSS8</accession>